<evidence type="ECO:0000256" key="1">
    <source>
        <dbReference type="SAM" id="Phobius"/>
    </source>
</evidence>
<dbReference type="AlphaFoldDB" id="A0A3A3Z0P3"/>
<dbReference type="Pfam" id="PF02325">
    <property type="entry name" value="CCB3_YggT"/>
    <property type="match status" value="1"/>
</dbReference>
<dbReference type="OrthoDB" id="3216131at2"/>
<keyword evidence="1" id="KW-0812">Transmembrane</keyword>
<evidence type="ECO:0000313" key="2">
    <source>
        <dbReference type="EMBL" id="RJK96815.1"/>
    </source>
</evidence>
<comment type="caution">
    <text evidence="2">The sequence shown here is derived from an EMBL/GenBank/DDBJ whole genome shotgun (WGS) entry which is preliminary data.</text>
</comment>
<organism evidence="2 3">
    <name type="scientific">Vallicoccus soli</name>
    <dbReference type="NCBI Taxonomy" id="2339232"/>
    <lineage>
        <taxon>Bacteria</taxon>
        <taxon>Bacillati</taxon>
        <taxon>Actinomycetota</taxon>
        <taxon>Actinomycetes</taxon>
        <taxon>Motilibacterales</taxon>
        <taxon>Vallicoccaceae</taxon>
        <taxon>Vallicoccus</taxon>
    </lineage>
</organism>
<evidence type="ECO:0000313" key="3">
    <source>
        <dbReference type="Proteomes" id="UP000265614"/>
    </source>
</evidence>
<reference evidence="2 3" key="1">
    <citation type="submission" date="2018-09" db="EMBL/GenBank/DDBJ databases">
        <title>YIM 75000 draft genome.</title>
        <authorList>
            <person name="Tang S."/>
            <person name="Feng Y."/>
        </authorList>
    </citation>
    <scope>NUCLEOTIDE SEQUENCE [LARGE SCALE GENOMIC DNA]</scope>
    <source>
        <strain evidence="2 3">YIM 75000</strain>
    </source>
</reference>
<feature type="transmembrane region" description="Helical" evidence="1">
    <location>
        <begin position="71"/>
        <end position="90"/>
    </location>
</feature>
<protein>
    <submittedName>
        <fullName evidence="2">YggT family protein</fullName>
    </submittedName>
</protein>
<keyword evidence="1" id="KW-0472">Membrane</keyword>
<proteinExistence type="predicted"/>
<dbReference type="InterPro" id="IPR003425">
    <property type="entry name" value="CCB3/YggT"/>
</dbReference>
<dbReference type="EMBL" id="QZEZ01000002">
    <property type="protein sequence ID" value="RJK96815.1"/>
    <property type="molecule type" value="Genomic_DNA"/>
</dbReference>
<sequence length="98" mass="10653">MSAVFSLVSVVLWLFFVLLIARLVLDYVQMFARSWSPRGPLLVVAEATYTVTDPPLRALRRVIPPLRIGQVSLDLSFLVLIIAVQVGIGVSDSIASGA</sequence>
<feature type="transmembrane region" description="Helical" evidence="1">
    <location>
        <begin position="6"/>
        <end position="25"/>
    </location>
</feature>
<keyword evidence="3" id="KW-1185">Reference proteome</keyword>
<dbReference type="Proteomes" id="UP000265614">
    <property type="component" value="Unassembled WGS sequence"/>
</dbReference>
<keyword evidence="1" id="KW-1133">Transmembrane helix</keyword>
<gene>
    <name evidence="2" type="ORF">D5H78_05975</name>
</gene>
<dbReference type="RefSeq" id="WP_119949531.1">
    <property type="nucleotide sequence ID" value="NZ_QZEZ01000002.1"/>
</dbReference>
<accession>A0A3A3Z0P3</accession>
<dbReference type="GO" id="GO:0016020">
    <property type="term" value="C:membrane"/>
    <property type="evidence" value="ECO:0007669"/>
    <property type="project" value="InterPro"/>
</dbReference>
<name>A0A3A3Z0P3_9ACTN</name>